<name>A0ACC2ICX5_9PLEO</name>
<organism evidence="1 2">
    <name type="scientific">Boeremia exigua</name>
    <dbReference type="NCBI Taxonomy" id="749465"/>
    <lineage>
        <taxon>Eukaryota</taxon>
        <taxon>Fungi</taxon>
        <taxon>Dikarya</taxon>
        <taxon>Ascomycota</taxon>
        <taxon>Pezizomycotina</taxon>
        <taxon>Dothideomycetes</taxon>
        <taxon>Pleosporomycetidae</taxon>
        <taxon>Pleosporales</taxon>
        <taxon>Pleosporineae</taxon>
        <taxon>Didymellaceae</taxon>
        <taxon>Boeremia</taxon>
    </lineage>
</organism>
<sequence length="188" mass="20761">MVKLGALAFGLLSVMATVSAQQTVKIMPFGASIVSKCWRADLQTQLRNNGITNFNFVGTQKSSCSGADIDQDHEGHPGSQATDIAAKGNLPTWLSAVETPDVILMLLRHQRRPPRQEAHRRRPQSLRRAAGPNARRKPQDAHHLLQPAAAGPSALARRRRKGHRGPQRSDQAVRADQEHGRQPRRVCR</sequence>
<dbReference type="Proteomes" id="UP001153331">
    <property type="component" value="Unassembled WGS sequence"/>
</dbReference>
<keyword evidence="2" id="KW-1185">Reference proteome</keyword>
<comment type="caution">
    <text evidence="1">The sequence shown here is derived from an EMBL/GenBank/DDBJ whole genome shotgun (WGS) entry which is preliminary data.</text>
</comment>
<evidence type="ECO:0000313" key="1">
    <source>
        <dbReference type="EMBL" id="KAJ8113003.1"/>
    </source>
</evidence>
<reference evidence="1" key="1">
    <citation type="submission" date="2022-11" db="EMBL/GenBank/DDBJ databases">
        <title>Genome Sequence of Boeremia exigua.</title>
        <authorList>
            <person name="Buettner E."/>
        </authorList>
    </citation>
    <scope>NUCLEOTIDE SEQUENCE</scope>
    <source>
        <strain evidence="1">CU02</strain>
    </source>
</reference>
<evidence type="ECO:0000313" key="2">
    <source>
        <dbReference type="Proteomes" id="UP001153331"/>
    </source>
</evidence>
<protein>
    <submittedName>
        <fullName evidence="1">Uncharacterized protein</fullName>
    </submittedName>
</protein>
<gene>
    <name evidence="1" type="ORF">OPT61_g4764</name>
</gene>
<accession>A0ACC2ICX5</accession>
<dbReference type="EMBL" id="JAPHNI010000282">
    <property type="protein sequence ID" value="KAJ8113003.1"/>
    <property type="molecule type" value="Genomic_DNA"/>
</dbReference>
<proteinExistence type="predicted"/>